<dbReference type="Gene3D" id="3.30.590.10">
    <property type="entry name" value="Glutamine synthetase/guanido kinase, catalytic domain"/>
    <property type="match status" value="1"/>
</dbReference>
<accession>A0ABP6XND4</accession>
<evidence type="ECO:0000259" key="8">
    <source>
        <dbReference type="PROSITE" id="PS51987"/>
    </source>
</evidence>
<gene>
    <name evidence="9" type="ORF">GCM10022197_26630</name>
</gene>
<dbReference type="SMART" id="SM01230">
    <property type="entry name" value="Gln-synt_C"/>
    <property type="match status" value="1"/>
</dbReference>
<evidence type="ECO:0000313" key="10">
    <source>
        <dbReference type="Proteomes" id="UP001500767"/>
    </source>
</evidence>
<feature type="domain" description="GS catalytic" evidence="8">
    <location>
        <begin position="119"/>
        <end position="460"/>
    </location>
</feature>
<dbReference type="InterPro" id="IPR008146">
    <property type="entry name" value="Gln_synth_cat_dom"/>
</dbReference>
<comment type="similarity">
    <text evidence="1 5 6">Belongs to the glutamine synthetase family.</text>
</comment>
<dbReference type="Pfam" id="PF00120">
    <property type="entry name" value="Gln-synt_C"/>
    <property type="match status" value="1"/>
</dbReference>
<dbReference type="Gene3D" id="3.10.20.70">
    <property type="entry name" value="Glutamine synthetase, N-terminal domain"/>
    <property type="match status" value="1"/>
</dbReference>
<dbReference type="InterPro" id="IPR036651">
    <property type="entry name" value="Gln_synt_N_sf"/>
</dbReference>
<dbReference type="SUPFAM" id="SSF54368">
    <property type="entry name" value="Glutamine synthetase, N-terminal domain"/>
    <property type="match status" value="1"/>
</dbReference>
<evidence type="ECO:0000256" key="4">
    <source>
        <dbReference type="ARBA" id="ARBA00022840"/>
    </source>
</evidence>
<dbReference type="InterPro" id="IPR008147">
    <property type="entry name" value="Gln_synt_N"/>
</dbReference>
<dbReference type="PANTHER" id="PTHR43785">
    <property type="entry name" value="GAMMA-GLUTAMYLPUTRESCINE SYNTHETASE"/>
    <property type="match status" value="1"/>
</dbReference>
<keyword evidence="10" id="KW-1185">Reference proteome</keyword>
<evidence type="ECO:0000259" key="7">
    <source>
        <dbReference type="PROSITE" id="PS51986"/>
    </source>
</evidence>
<evidence type="ECO:0000313" key="9">
    <source>
        <dbReference type="EMBL" id="GAA3569056.1"/>
    </source>
</evidence>
<feature type="domain" description="GS beta-grasp" evidence="7">
    <location>
        <begin position="21"/>
        <end position="112"/>
    </location>
</feature>
<evidence type="ECO:0000256" key="5">
    <source>
        <dbReference type="PROSITE-ProRule" id="PRU01330"/>
    </source>
</evidence>
<dbReference type="Proteomes" id="UP001500767">
    <property type="component" value="Unassembled WGS sequence"/>
</dbReference>
<dbReference type="EMBL" id="BAAAYR010000004">
    <property type="protein sequence ID" value="GAA3569056.1"/>
    <property type="molecule type" value="Genomic_DNA"/>
</dbReference>
<dbReference type="InterPro" id="IPR014746">
    <property type="entry name" value="Gln_synth/guanido_kin_cat_dom"/>
</dbReference>
<evidence type="ECO:0000256" key="6">
    <source>
        <dbReference type="RuleBase" id="RU000384"/>
    </source>
</evidence>
<keyword evidence="3" id="KW-0547">Nucleotide-binding</keyword>
<sequence length="460" mass="49688">MAEQGTAGSRIAEVVSAARAADVRLIRFEYCDVSGVAHAKAVHVDQLEHKLLEGVGLTRAQMSINLLEQVVPVADMEPVGEIRLVPDPGTFTVLPWSPGSASVLCDQLDHDRTDWGACPRSFLKKVIDRAAGMGITVQATFENEYYLATEVEGGFAPVDAPTHSPVYSAIGHDHLDGLMLETVDALTAQGIVVEQCINEYGPGQREISVRHTDALGAADQQMKFRDTVRGVAAKHGILASFAPKPFPDAIGSGAHVHLSLWDAEGARSLLYDPAVPGGLSDLGRRFIAGVAEHLPALTALTVPSHNSFRRLAPSSWASNTTAWGYDNREAALRVASPFYRREEASYNLEYKVSDGSANPYLSLGALIACGLDGILRGLDPGEPSEHDPATMTAEELERGHVRPLPTSMGDALDLLEADTVLTEALGPLLTRCYLAVRRSEHEAFSAQDTAFEVFHHFYRF</sequence>
<organism evidence="9 10">
    <name type="scientific">Microlunatus spumicola</name>
    <dbReference type="NCBI Taxonomy" id="81499"/>
    <lineage>
        <taxon>Bacteria</taxon>
        <taxon>Bacillati</taxon>
        <taxon>Actinomycetota</taxon>
        <taxon>Actinomycetes</taxon>
        <taxon>Propionibacteriales</taxon>
        <taxon>Propionibacteriaceae</taxon>
        <taxon>Microlunatus</taxon>
    </lineage>
</organism>
<dbReference type="PANTHER" id="PTHR43785:SF2">
    <property type="entry name" value="TYPE-1 GLUTAMINE SYNTHETASE 1"/>
    <property type="match status" value="1"/>
</dbReference>
<protein>
    <submittedName>
        <fullName evidence="9">Glutamine synthetase family protein</fullName>
    </submittedName>
</protein>
<dbReference type="RefSeq" id="WP_204913143.1">
    <property type="nucleotide sequence ID" value="NZ_BAAAYR010000004.1"/>
</dbReference>
<evidence type="ECO:0000256" key="2">
    <source>
        <dbReference type="ARBA" id="ARBA00022598"/>
    </source>
</evidence>
<dbReference type="Pfam" id="PF16952">
    <property type="entry name" value="Gln-synt_N_2"/>
    <property type="match status" value="1"/>
</dbReference>
<evidence type="ECO:0000256" key="1">
    <source>
        <dbReference type="ARBA" id="ARBA00009897"/>
    </source>
</evidence>
<reference evidence="10" key="1">
    <citation type="journal article" date="2019" name="Int. J. Syst. Evol. Microbiol.">
        <title>The Global Catalogue of Microorganisms (GCM) 10K type strain sequencing project: providing services to taxonomists for standard genome sequencing and annotation.</title>
        <authorList>
            <consortium name="The Broad Institute Genomics Platform"/>
            <consortium name="The Broad Institute Genome Sequencing Center for Infectious Disease"/>
            <person name="Wu L."/>
            <person name="Ma J."/>
        </authorList>
    </citation>
    <scope>NUCLEOTIDE SEQUENCE [LARGE SCALE GENOMIC DNA]</scope>
    <source>
        <strain evidence="10">JCM 16540</strain>
    </source>
</reference>
<dbReference type="PROSITE" id="PS51986">
    <property type="entry name" value="GS_BETA_GRASP"/>
    <property type="match status" value="1"/>
</dbReference>
<keyword evidence="4" id="KW-0067">ATP-binding</keyword>
<dbReference type="SUPFAM" id="SSF55931">
    <property type="entry name" value="Glutamine synthetase/guanido kinase"/>
    <property type="match status" value="1"/>
</dbReference>
<dbReference type="PROSITE" id="PS51987">
    <property type="entry name" value="GS_CATALYTIC"/>
    <property type="match status" value="1"/>
</dbReference>
<proteinExistence type="inferred from homology"/>
<name>A0ABP6XND4_9ACTN</name>
<keyword evidence="2" id="KW-0436">Ligase</keyword>
<comment type="caution">
    <text evidence="9">The sequence shown here is derived from an EMBL/GenBank/DDBJ whole genome shotgun (WGS) entry which is preliminary data.</text>
</comment>
<evidence type="ECO:0000256" key="3">
    <source>
        <dbReference type="ARBA" id="ARBA00022741"/>
    </source>
</evidence>